<feature type="compositionally biased region" description="Basic and acidic residues" evidence="1">
    <location>
        <begin position="19"/>
        <end position="33"/>
    </location>
</feature>
<gene>
    <name evidence="2" type="primary">Hypp8537</name>
    <name evidence="2" type="ORF">BLAG_LOCUS10356</name>
</gene>
<evidence type="ECO:0000256" key="1">
    <source>
        <dbReference type="SAM" id="MobiDB-lite"/>
    </source>
</evidence>
<evidence type="ECO:0000313" key="3">
    <source>
        <dbReference type="Proteomes" id="UP000838412"/>
    </source>
</evidence>
<accession>A0A8K0EEZ2</accession>
<organism evidence="2 3">
    <name type="scientific">Branchiostoma lanceolatum</name>
    <name type="common">Common lancelet</name>
    <name type="synonym">Amphioxus lanceolatum</name>
    <dbReference type="NCBI Taxonomy" id="7740"/>
    <lineage>
        <taxon>Eukaryota</taxon>
        <taxon>Metazoa</taxon>
        <taxon>Chordata</taxon>
        <taxon>Cephalochordata</taxon>
        <taxon>Leptocardii</taxon>
        <taxon>Amphioxiformes</taxon>
        <taxon>Branchiostomatidae</taxon>
        <taxon>Branchiostoma</taxon>
    </lineage>
</organism>
<reference evidence="2" key="1">
    <citation type="submission" date="2022-01" db="EMBL/GenBank/DDBJ databases">
        <authorList>
            <person name="Braso-Vives M."/>
        </authorList>
    </citation>
    <scope>NUCLEOTIDE SEQUENCE</scope>
</reference>
<dbReference type="Proteomes" id="UP000838412">
    <property type="component" value="Chromosome 17"/>
</dbReference>
<protein>
    <submittedName>
        <fullName evidence="2">Hypp8537 protein</fullName>
    </submittedName>
</protein>
<dbReference type="EMBL" id="OV696702">
    <property type="protein sequence ID" value="CAH1249156.1"/>
    <property type="molecule type" value="Genomic_DNA"/>
</dbReference>
<proteinExistence type="predicted"/>
<keyword evidence="3" id="KW-1185">Reference proteome</keyword>
<evidence type="ECO:0000313" key="2">
    <source>
        <dbReference type="EMBL" id="CAH1249156.1"/>
    </source>
</evidence>
<sequence>MAIHTKKKEVVDYLVARAESDTAEGGRPKRDSPSVEEAEDSAASLQTETPVEQILGEGAVGGFEQVLIIKDED</sequence>
<name>A0A8K0EEZ2_BRALA</name>
<feature type="region of interest" description="Disordered" evidence="1">
    <location>
        <begin position="19"/>
        <end position="56"/>
    </location>
</feature>
<dbReference type="AlphaFoldDB" id="A0A8K0EEZ2"/>